<reference evidence="2" key="1">
    <citation type="submission" date="2018-03" db="EMBL/GenBank/DDBJ databases">
        <title>The draft genome of Mesorhizobium sp. 6GN-30.</title>
        <authorList>
            <person name="Liu L."/>
            <person name="Li L."/>
            <person name="Wang T."/>
            <person name="Zhang X."/>
            <person name="Liang L."/>
        </authorList>
    </citation>
    <scope>NUCLEOTIDE SEQUENCE [LARGE SCALE GENOMIC DNA]</scope>
    <source>
        <strain evidence="2">6GN30</strain>
    </source>
</reference>
<comment type="caution">
    <text evidence="2">The sequence shown here is derived from an EMBL/GenBank/DDBJ whole genome shotgun (WGS) entry which is preliminary data.</text>
</comment>
<keyword evidence="3" id="KW-1185">Reference proteome</keyword>
<keyword evidence="2" id="KW-0378">Hydrolase</keyword>
<feature type="domain" description="AB hydrolase-1" evidence="1">
    <location>
        <begin position="36"/>
        <end position="278"/>
    </location>
</feature>
<evidence type="ECO:0000313" key="3">
    <source>
        <dbReference type="Proteomes" id="UP000241229"/>
    </source>
</evidence>
<dbReference type="SUPFAM" id="SSF53474">
    <property type="entry name" value="alpha/beta-Hydrolases"/>
    <property type="match status" value="1"/>
</dbReference>
<gene>
    <name evidence="2" type="ORF">C7I84_25210</name>
</gene>
<proteinExistence type="predicted"/>
<organism evidence="2 3">
    <name type="scientific">Kumtagia ephedrae</name>
    <dbReference type="NCBI Taxonomy" id="2116701"/>
    <lineage>
        <taxon>Bacteria</taxon>
        <taxon>Pseudomonadati</taxon>
        <taxon>Pseudomonadota</taxon>
        <taxon>Alphaproteobacteria</taxon>
        <taxon>Hyphomicrobiales</taxon>
        <taxon>Phyllobacteriaceae</taxon>
        <taxon>Kumtagia</taxon>
    </lineage>
</organism>
<accession>A0A2P7RU43</accession>
<dbReference type="AlphaFoldDB" id="A0A2P7RU43"/>
<evidence type="ECO:0000313" key="2">
    <source>
        <dbReference type="EMBL" id="PSJ53747.1"/>
    </source>
</evidence>
<name>A0A2P7RU43_9HYPH</name>
<dbReference type="InterPro" id="IPR050228">
    <property type="entry name" value="Carboxylesterase_BioH"/>
</dbReference>
<protein>
    <submittedName>
        <fullName evidence="2">Alpha/beta hydrolase</fullName>
    </submittedName>
</protein>
<dbReference type="GO" id="GO:0016787">
    <property type="term" value="F:hydrolase activity"/>
    <property type="evidence" value="ECO:0007669"/>
    <property type="project" value="UniProtKB-KW"/>
</dbReference>
<dbReference type="InterPro" id="IPR000073">
    <property type="entry name" value="AB_hydrolase_1"/>
</dbReference>
<dbReference type="EMBL" id="PXYK01000032">
    <property type="protein sequence ID" value="PSJ53747.1"/>
    <property type="molecule type" value="Genomic_DNA"/>
</dbReference>
<evidence type="ECO:0000259" key="1">
    <source>
        <dbReference type="Pfam" id="PF12697"/>
    </source>
</evidence>
<dbReference type="OrthoDB" id="9791366at2"/>
<dbReference type="InterPro" id="IPR029058">
    <property type="entry name" value="AB_hydrolase_fold"/>
</dbReference>
<dbReference type="PANTHER" id="PTHR43194:SF2">
    <property type="entry name" value="PEROXISOMAL MEMBRANE PROTEIN LPX1"/>
    <property type="match status" value="1"/>
</dbReference>
<sequence>MAGDDGFTDFFYAAKDGLRLHARIYGEDRRGSLPAVCLPGLTRNARDFHELALFLSSHPQTPRKVVVFDYRGRGASAYDPEWKNYNVAREAEDVLAGLDALGIAEAAFIGTSRGGLIIHVIAAMRLTALKAVVLNDVGPAIEAGGLAHIVSYLQNAEPAASFADDERAQRAIHGADFPALGDADWSRLVRALYREEDGRPVADFDPALLRTLALFDLTKPLPTMWPQFDELRGIPLLTIRGERSKLLAAGAVEEMRRRHPGAEAITVAGQGHPPMLETAGLPERIADFFARADSEG</sequence>
<dbReference type="Proteomes" id="UP000241229">
    <property type="component" value="Unassembled WGS sequence"/>
</dbReference>
<dbReference type="Gene3D" id="3.40.50.1820">
    <property type="entry name" value="alpha/beta hydrolase"/>
    <property type="match status" value="1"/>
</dbReference>
<dbReference type="Pfam" id="PF12697">
    <property type="entry name" value="Abhydrolase_6"/>
    <property type="match status" value="1"/>
</dbReference>
<dbReference type="PANTHER" id="PTHR43194">
    <property type="entry name" value="HYDROLASE ALPHA/BETA FOLD FAMILY"/>
    <property type="match status" value="1"/>
</dbReference>
<dbReference type="RefSeq" id="WP_106774975.1">
    <property type="nucleotide sequence ID" value="NZ_PXYK01000032.1"/>
</dbReference>